<dbReference type="RefSeq" id="XP_018708143.1">
    <property type="nucleotide sequence ID" value="XM_018843693.1"/>
</dbReference>
<feature type="compositionally biased region" description="Polar residues" evidence="1">
    <location>
        <begin position="11"/>
        <end position="26"/>
    </location>
</feature>
<evidence type="ECO:0000313" key="3">
    <source>
        <dbReference type="Proteomes" id="UP000076744"/>
    </source>
</evidence>
<dbReference type="GeneID" id="30016378"/>
<dbReference type="EMBL" id="AZHB01000001">
    <property type="protein sequence ID" value="OAA73185.1"/>
    <property type="molecule type" value="Genomic_DNA"/>
</dbReference>
<sequence>MATPERRQFTYPFSHQRSDSGASSGYMTPDLDVRSNLKLVLQRTFLEPAPTATPLRFVGRRSHSRSPCFWIESPLLLSLPSPPSLHLGCPAQQLSLTIQSQTKKLRVDFPKELPSRPWYLSLAGRVLREAAAECWVSDDFTPIDKLEFMLAGDRYLHVVAGRANISNLPLTRMLGDPNSNPPAMWAQKIRVKVFRASV</sequence>
<proteinExistence type="predicted"/>
<evidence type="ECO:0000313" key="2">
    <source>
        <dbReference type="EMBL" id="OAA73185.1"/>
    </source>
</evidence>
<organism evidence="2 3">
    <name type="scientific">Cordyceps fumosorosea (strain ARSEF 2679)</name>
    <name type="common">Isaria fumosorosea</name>
    <dbReference type="NCBI Taxonomy" id="1081104"/>
    <lineage>
        <taxon>Eukaryota</taxon>
        <taxon>Fungi</taxon>
        <taxon>Dikarya</taxon>
        <taxon>Ascomycota</taxon>
        <taxon>Pezizomycotina</taxon>
        <taxon>Sordariomycetes</taxon>
        <taxon>Hypocreomycetidae</taxon>
        <taxon>Hypocreales</taxon>
        <taxon>Cordycipitaceae</taxon>
        <taxon>Cordyceps</taxon>
    </lineage>
</organism>
<evidence type="ECO:0000256" key="1">
    <source>
        <dbReference type="SAM" id="MobiDB-lite"/>
    </source>
</evidence>
<name>A0A168DZE6_CORFA</name>
<comment type="caution">
    <text evidence="2">The sequence shown here is derived from an EMBL/GenBank/DDBJ whole genome shotgun (WGS) entry which is preliminary data.</text>
</comment>
<protein>
    <submittedName>
        <fullName evidence="2">Uncharacterized protein</fullName>
    </submittedName>
</protein>
<keyword evidence="3" id="KW-1185">Reference proteome</keyword>
<dbReference type="AlphaFoldDB" id="A0A168DZE6"/>
<dbReference type="Proteomes" id="UP000076744">
    <property type="component" value="Unassembled WGS sequence"/>
</dbReference>
<accession>A0A168DZE6</accession>
<gene>
    <name evidence="2" type="ORF">ISF_00086</name>
</gene>
<feature type="region of interest" description="Disordered" evidence="1">
    <location>
        <begin position="1"/>
        <end position="27"/>
    </location>
</feature>
<reference evidence="2 3" key="1">
    <citation type="journal article" date="2016" name="Genome Biol. Evol.">
        <title>Divergent and convergent evolution of fungal pathogenicity.</title>
        <authorList>
            <person name="Shang Y."/>
            <person name="Xiao G."/>
            <person name="Zheng P."/>
            <person name="Cen K."/>
            <person name="Zhan S."/>
            <person name="Wang C."/>
        </authorList>
    </citation>
    <scope>NUCLEOTIDE SEQUENCE [LARGE SCALE GENOMIC DNA]</scope>
    <source>
        <strain evidence="2 3">ARSEF 2679</strain>
    </source>
</reference>